<dbReference type="AlphaFoldDB" id="A0A0E9U3W2"/>
<accession>A0A0E9U3W2</accession>
<evidence type="ECO:0000313" key="1">
    <source>
        <dbReference type="EMBL" id="JAH59845.1"/>
    </source>
</evidence>
<sequence>MNMFTVLTSCSVWLNTQNCGT</sequence>
<reference evidence="1" key="1">
    <citation type="submission" date="2014-11" db="EMBL/GenBank/DDBJ databases">
        <authorList>
            <person name="Amaro Gonzalez C."/>
        </authorList>
    </citation>
    <scope>NUCLEOTIDE SEQUENCE</scope>
</reference>
<organism evidence="1">
    <name type="scientific">Anguilla anguilla</name>
    <name type="common">European freshwater eel</name>
    <name type="synonym">Muraena anguilla</name>
    <dbReference type="NCBI Taxonomy" id="7936"/>
    <lineage>
        <taxon>Eukaryota</taxon>
        <taxon>Metazoa</taxon>
        <taxon>Chordata</taxon>
        <taxon>Craniata</taxon>
        <taxon>Vertebrata</taxon>
        <taxon>Euteleostomi</taxon>
        <taxon>Actinopterygii</taxon>
        <taxon>Neopterygii</taxon>
        <taxon>Teleostei</taxon>
        <taxon>Anguilliformes</taxon>
        <taxon>Anguillidae</taxon>
        <taxon>Anguilla</taxon>
    </lineage>
</organism>
<protein>
    <submittedName>
        <fullName evidence="1">Uncharacterized protein</fullName>
    </submittedName>
</protein>
<name>A0A0E9U3W2_ANGAN</name>
<dbReference type="EMBL" id="GBXM01048732">
    <property type="protein sequence ID" value="JAH59845.1"/>
    <property type="molecule type" value="Transcribed_RNA"/>
</dbReference>
<proteinExistence type="predicted"/>
<reference evidence="1" key="2">
    <citation type="journal article" date="2015" name="Fish Shellfish Immunol.">
        <title>Early steps in the European eel (Anguilla anguilla)-Vibrio vulnificus interaction in the gills: Role of the RtxA13 toxin.</title>
        <authorList>
            <person name="Callol A."/>
            <person name="Pajuelo D."/>
            <person name="Ebbesson L."/>
            <person name="Teles M."/>
            <person name="MacKenzie S."/>
            <person name="Amaro C."/>
        </authorList>
    </citation>
    <scope>NUCLEOTIDE SEQUENCE</scope>
</reference>